<dbReference type="Gramene" id="KQK03866">
    <property type="protein sequence ID" value="KQK03866"/>
    <property type="gene ID" value="BRADI_2g10290v3"/>
</dbReference>
<protein>
    <recommendedName>
        <fullName evidence="3">indole-3-pyruvate monooxygenase</fullName>
        <ecNumber evidence="3">1.14.13.168</ecNumber>
    </recommendedName>
</protein>
<evidence type="ECO:0000256" key="2">
    <source>
        <dbReference type="ARBA" id="ARBA00023002"/>
    </source>
</evidence>
<comment type="catalytic activity">
    <reaction evidence="4">
        <text>indole-3-pyruvate + NADPH + O2 + H(+) = (indol-3-yl)acetate + CO2 + NADP(+) + H2O</text>
        <dbReference type="Rhea" id="RHEA:34331"/>
        <dbReference type="ChEBI" id="CHEBI:15377"/>
        <dbReference type="ChEBI" id="CHEBI:15378"/>
        <dbReference type="ChEBI" id="CHEBI:15379"/>
        <dbReference type="ChEBI" id="CHEBI:16526"/>
        <dbReference type="ChEBI" id="CHEBI:17640"/>
        <dbReference type="ChEBI" id="CHEBI:30854"/>
        <dbReference type="ChEBI" id="CHEBI:57783"/>
        <dbReference type="ChEBI" id="CHEBI:58349"/>
        <dbReference type="EC" id="1.14.13.168"/>
    </reaction>
</comment>
<dbReference type="SUPFAM" id="SSF51905">
    <property type="entry name" value="FAD/NAD(P)-binding domain"/>
    <property type="match status" value="1"/>
</dbReference>
<evidence type="ECO:0000256" key="4">
    <source>
        <dbReference type="ARBA" id="ARBA00047707"/>
    </source>
</evidence>
<keyword evidence="2" id="KW-0560">Oxidoreductase</keyword>
<evidence type="ECO:0000313" key="6">
    <source>
        <dbReference type="EnsemblPlants" id="KQK03866"/>
    </source>
</evidence>
<dbReference type="GO" id="GO:0103075">
    <property type="term" value="F:indole-3-pyruvate monooxygenase activity"/>
    <property type="evidence" value="ECO:0007669"/>
    <property type="project" value="UniProtKB-EC"/>
</dbReference>
<dbReference type="InParanoid" id="A0A0Q3QQX9"/>
<organism evidence="5">
    <name type="scientific">Brachypodium distachyon</name>
    <name type="common">Purple false brome</name>
    <name type="synonym">Trachynia distachya</name>
    <dbReference type="NCBI Taxonomy" id="15368"/>
    <lineage>
        <taxon>Eukaryota</taxon>
        <taxon>Viridiplantae</taxon>
        <taxon>Streptophyta</taxon>
        <taxon>Embryophyta</taxon>
        <taxon>Tracheophyta</taxon>
        <taxon>Spermatophyta</taxon>
        <taxon>Magnoliopsida</taxon>
        <taxon>Liliopsida</taxon>
        <taxon>Poales</taxon>
        <taxon>Poaceae</taxon>
        <taxon>BOP clade</taxon>
        <taxon>Pooideae</taxon>
        <taxon>Stipodae</taxon>
        <taxon>Brachypodieae</taxon>
        <taxon>Brachypodium</taxon>
    </lineage>
</organism>
<proteinExistence type="inferred from homology"/>
<gene>
    <name evidence="5" type="ORF">BRADI_2g10290v3</name>
</gene>
<dbReference type="Proteomes" id="UP000008810">
    <property type="component" value="Chromosome 2"/>
</dbReference>
<accession>A0A0Q3QQX9</accession>
<comment type="similarity">
    <text evidence="1">Belongs to the FMO family.</text>
</comment>
<name>A0A0Q3QQX9_BRADI</name>
<dbReference type="GO" id="GO:0004497">
    <property type="term" value="F:monooxygenase activity"/>
    <property type="evidence" value="ECO:0000318"/>
    <property type="project" value="GO_Central"/>
</dbReference>
<dbReference type="InterPro" id="IPR036188">
    <property type="entry name" value="FAD/NAD-bd_sf"/>
</dbReference>
<keyword evidence="7" id="KW-1185">Reference proteome</keyword>
<evidence type="ECO:0000256" key="1">
    <source>
        <dbReference type="ARBA" id="ARBA00009183"/>
    </source>
</evidence>
<dbReference type="EMBL" id="CM000881">
    <property type="protein sequence ID" value="KQK03866.1"/>
    <property type="molecule type" value="Genomic_DNA"/>
</dbReference>
<dbReference type="InterPro" id="IPR050982">
    <property type="entry name" value="Auxin_biosynth/cation_transpt"/>
</dbReference>
<dbReference type="AlphaFoldDB" id="A0A0Q3QQX9"/>
<reference evidence="5 6" key="1">
    <citation type="journal article" date="2010" name="Nature">
        <title>Genome sequencing and analysis of the model grass Brachypodium distachyon.</title>
        <authorList>
            <consortium name="International Brachypodium Initiative"/>
        </authorList>
    </citation>
    <scope>NUCLEOTIDE SEQUENCE [LARGE SCALE GENOMIC DNA]</scope>
    <source>
        <strain evidence="5 6">Bd21</strain>
    </source>
</reference>
<reference evidence="6" key="3">
    <citation type="submission" date="2018-08" db="UniProtKB">
        <authorList>
            <consortium name="EnsemblPlants"/>
        </authorList>
    </citation>
    <scope>IDENTIFICATION</scope>
    <source>
        <strain evidence="6">cv. Bd21</strain>
    </source>
</reference>
<dbReference type="EnsemblPlants" id="KQK03866">
    <property type="protein sequence ID" value="KQK03866"/>
    <property type="gene ID" value="BRADI_2g10290v3"/>
</dbReference>
<evidence type="ECO:0000313" key="5">
    <source>
        <dbReference type="EMBL" id="KQK03866.1"/>
    </source>
</evidence>
<dbReference type="PANTHER" id="PTHR43539">
    <property type="entry name" value="FLAVIN-BINDING MONOOXYGENASE-LIKE PROTEIN (AFU_ORTHOLOGUE AFUA_4G09220)"/>
    <property type="match status" value="1"/>
</dbReference>
<dbReference type="EC" id="1.14.13.168" evidence="3"/>
<evidence type="ECO:0000256" key="3">
    <source>
        <dbReference type="ARBA" id="ARBA00039148"/>
    </source>
</evidence>
<evidence type="ECO:0000313" key="7">
    <source>
        <dbReference type="Proteomes" id="UP000008810"/>
    </source>
</evidence>
<dbReference type="STRING" id="15368.A0A0Q3QQX9"/>
<dbReference type="Gene3D" id="3.50.50.60">
    <property type="entry name" value="FAD/NAD(P)-binding domain"/>
    <property type="match status" value="1"/>
</dbReference>
<reference evidence="5" key="2">
    <citation type="submission" date="2017-06" db="EMBL/GenBank/DDBJ databases">
        <title>WGS assembly of Brachypodium distachyon.</title>
        <authorList>
            <consortium name="The International Brachypodium Initiative"/>
            <person name="Lucas S."/>
            <person name="Harmon-Smith M."/>
            <person name="Lail K."/>
            <person name="Tice H."/>
            <person name="Grimwood J."/>
            <person name="Bruce D."/>
            <person name="Barry K."/>
            <person name="Shu S."/>
            <person name="Lindquist E."/>
            <person name="Wang M."/>
            <person name="Pitluck S."/>
            <person name="Vogel J.P."/>
            <person name="Garvin D.F."/>
            <person name="Mockler T.C."/>
            <person name="Schmutz J."/>
            <person name="Rokhsar D."/>
            <person name="Bevan M.W."/>
        </authorList>
    </citation>
    <scope>NUCLEOTIDE SEQUENCE</scope>
    <source>
        <strain evidence="5">Bd21</strain>
    </source>
</reference>
<dbReference type="OrthoDB" id="684165at2759"/>
<dbReference type="GO" id="GO:0050660">
    <property type="term" value="F:flavin adenine dinucleotide binding"/>
    <property type="evidence" value="ECO:0000318"/>
    <property type="project" value="GO_Central"/>
</dbReference>
<dbReference type="PANTHER" id="PTHR43539:SF42">
    <property type="entry name" value="OS01G0273800 PROTEIN"/>
    <property type="match status" value="1"/>
</dbReference>
<sequence>MDRRGSSSLLISIRWHGKNLMKMIKFMSQIHLVTRQIWSVVLALAKYLPVWVIDKLVLIMCSLVFGGDTSEHGFTSEHGDTSEHGFRRPAMGPLSMKLQTGANPVMDVGAYGKIKHGEIQVLPAMKSVHGDVVEFADGKRHPFDAIVFATGYRSTTKQWLESDGGLIGGDGLAARRYPDHWKGEKGLYCAGLAKRGILGSCVEAELIAEDIANMLYHRRSLSGAGI</sequence>